<feature type="transmembrane region" description="Helical" evidence="5">
    <location>
        <begin position="303"/>
        <end position="319"/>
    </location>
</feature>
<organism evidence="6 7">
    <name type="scientific">Oopsacas minuta</name>
    <dbReference type="NCBI Taxonomy" id="111878"/>
    <lineage>
        <taxon>Eukaryota</taxon>
        <taxon>Metazoa</taxon>
        <taxon>Porifera</taxon>
        <taxon>Hexactinellida</taxon>
        <taxon>Hexasterophora</taxon>
        <taxon>Lyssacinosida</taxon>
        <taxon>Leucopsacidae</taxon>
        <taxon>Oopsacas</taxon>
    </lineage>
</organism>
<dbReference type="Proteomes" id="UP001165289">
    <property type="component" value="Unassembled WGS sequence"/>
</dbReference>
<keyword evidence="4 5" id="KW-0472">Membrane</keyword>
<keyword evidence="7" id="KW-1185">Reference proteome</keyword>
<dbReference type="PANTHER" id="PTHR11040:SF140">
    <property type="entry name" value="ZRT (ZRT), IRT- (IRT-) LIKE PROTEIN TRANSPORTER"/>
    <property type="match status" value="1"/>
</dbReference>
<comment type="subcellular location">
    <subcellularLocation>
        <location evidence="1">Membrane</location>
        <topology evidence="1">Multi-pass membrane protein</topology>
    </subcellularLocation>
</comment>
<evidence type="ECO:0000313" key="7">
    <source>
        <dbReference type="Proteomes" id="UP001165289"/>
    </source>
</evidence>
<evidence type="ECO:0000256" key="3">
    <source>
        <dbReference type="ARBA" id="ARBA00022989"/>
    </source>
</evidence>
<feature type="transmembrane region" description="Helical" evidence="5">
    <location>
        <begin position="263"/>
        <end position="282"/>
    </location>
</feature>
<keyword evidence="2 5" id="KW-0812">Transmembrane</keyword>
<name>A0AAV7JY61_9METZ</name>
<dbReference type="Pfam" id="PF02535">
    <property type="entry name" value="Zip"/>
    <property type="match status" value="1"/>
</dbReference>
<evidence type="ECO:0000256" key="5">
    <source>
        <dbReference type="SAM" id="Phobius"/>
    </source>
</evidence>
<reference evidence="6 7" key="1">
    <citation type="journal article" date="2023" name="BMC Biol.">
        <title>The compact genome of the sponge Oopsacas minuta (Hexactinellida) is lacking key metazoan core genes.</title>
        <authorList>
            <person name="Santini S."/>
            <person name="Schenkelaars Q."/>
            <person name="Jourda C."/>
            <person name="Duchesne M."/>
            <person name="Belahbib H."/>
            <person name="Rocher C."/>
            <person name="Selva M."/>
            <person name="Riesgo A."/>
            <person name="Vervoort M."/>
            <person name="Leys S.P."/>
            <person name="Kodjabachian L."/>
            <person name="Le Bivic A."/>
            <person name="Borchiellini C."/>
            <person name="Claverie J.M."/>
            <person name="Renard E."/>
        </authorList>
    </citation>
    <scope>NUCLEOTIDE SEQUENCE [LARGE SCALE GENOMIC DNA]</scope>
    <source>
        <strain evidence="6">SPO-2</strain>
    </source>
</reference>
<evidence type="ECO:0000256" key="2">
    <source>
        <dbReference type="ARBA" id="ARBA00022692"/>
    </source>
</evidence>
<evidence type="ECO:0000313" key="6">
    <source>
        <dbReference type="EMBL" id="KAI6653745.1"/>
    </source>
</evidence>
<evidence type="ECO:0000256" key="4">
    <source>
        <dbReference type="ARBA" id="ARBA00023136"/>
    </source>
</evidence>
<sequence>MLNYSNKTVSQAVWLSLDVFAFFLLFAEVILFALLVDLIRFIFRNTKNTTIVFQILGSFAGGVIVSAGFLHLLHEGLENFNEYTQDLHYPFGVLIVILIISLLLVNDKVINILLTLRSQKRDKINKRYSTPESPLLTQNSIRNCDYESSLTQSHHHEVKAIVQLGEEGIKSYSGIILVAAFSLHSVIEGLGLGSMDKIFDFAVTLVFISLHRTIGTLSIAVALMESNVLKKRLPYYLIFIIFALVEPISFAVGVILKELVFDHLITSIFQCLTAGTFIFIGLKEIIPLFFDSQQKLVFEICKIFSYCMGVAFVSCVLLLDRD</sequence>
<dbReference type="AlphaFoldDB" id="A0AAV7JY61"/>
<dbReference type="PANTHER" id="PTHR11040">
    <property type="entry name" value="ZINC/IRON TRANSPORTER"/>
    <property type="match status" value="1"/>
</dbReference>
<gene>
    <name evidence="6" type="ORF">LOD99_3249</name>
</gene>
<keyword evidence="3 5" id="KW-1133">Transmembrane helix</keyword>
<feature type="transmembrane region" description="Helical" evidence="5">
    <location>
        <begin position="93"/>
        <end position="116"/>
    </location>
</feature>
<dbReference type="GO" id="GO:0016020">
    <property type="term" value="C:membrane"/>
    <property type="evidence" value="ECO:0007669"/>
    <property type="project" value="UniProtKB-SubCell"/>
</dbReference>
<proteinExistence type="predicted"/>
<dbReference type="EMBL" id="JAKMXF010000255">
    <property type="protein sequence ID" value="KAI6653745.1"/>
    <property type="molecule type" value="Genomic_DNA"/>
</dbReference>
<feature type="transmembrane region" description="Helical" evidence="5">
    <location>
        <begin position="51"/>
        <end position="73"/>
    </location>
</feature>
<evidence type="ECO:0000256" key="1">
    <source>
        <dbReference type="ARBA" id="ARBA00004141"/>
    </source>
</evidence>
<dbReference type="InterPro" id="IPR003689">
    <property type="entry name" value="ZIP"/>
</dbReference>
<feature type="transmembrane region" description="Helical" evidence="5">
    <location>
        <begin position="201"/>
        <end position="223"/>
    </location>
</feature>
<accession>A0AAV7JY61</accession>
<comment type="caution">
    <text evidence="6">The sequence shown here is derived from an EMBL/GenBank/DDBJ whole genome shotgun (WGS) entry which is preliminary data.</text>
</comment>
<feature type="transmembrane region" description="Helical" evidence="5">
    <location>
        <begin position="235"/>
        <end position="257"/>
    </location>
</feature>
<protein>
    <submittedName>
        <fullName evidence="6">Zinc transport protein</fullName>
    </submittedName>
</protein>
<dbReference type="GO" id="GO:0005385">
    <property type="term" value="F:zinc ion transmembrane transporter activity"/>
    <property type="evidence" value="ECO:0007669"/>
    <property type="project" value="TreeGrafter"/>
</dbReference>
<feature type="transmembrane region" description="Helical" evidence="5">
    <location>
        <begin position="20"/>
        <end position="39"/>
    </location>
</feature>